<feature type="non-terminal residue" evidence="2">
    <location>
        <position position="233"/>
    </location>
</feature>
<dbReference type="EMBL" id="RBQX01000270">
    <property type="protein sequence ID" value="RMQ11117.1"/>
    <property type="molecule type" value="Genomic_DNA"/>
</dbReference>
<proteinExistence type="predicted"/>
<gene>
    <name evidence="3" type="ORF">ALQ11_04799</name>
    <name evidence="2" type="ORF">ALQ42_04686</name>
</gene>
<evidence type="ECO:0000313" key="3">
    <source>
        <dbReference type="EMBL" id="RMQ11117.1"/>
    </source>
</evidence>
<reference evidence="4 5" key="1">
    <citation type="submission" date="2018-08" db="EMBL/GenBank/DDBJ databases">
        <title>Recombination of ecologically and evolutionarily significant loci maintains genetic cohesion in the Pseudomonas syringae species complex.</title>
        <authorList>
            <person name="Dillon M."/>
            <person name="Thakur S."/>
            <person name="Almeida R.N.D."/>
            <person name="Weir B.S."/>
            <person name="Guttman D.S."/>
        </authorList>
    </citation>
    <scope>NUCLEOTIDE SEQUENCE [LARGE SCALE GENOMIC DNA]</scope>
    <source>
        <strain evidence="3 4">ICMP 4182</strain>
        <strain evidence="2 5">ICMP 6372</strain>
    </source>
</reference>
<evidence type="ECO:0000313" key="2">
    <source>
        <dbReference type="EMBL" id="RMO36562.1"/>
    </source>
</evidence>
<evidence type="ECO:0000313" key="4">
    <source>
        <dbReference type="Proteomes" id="UP000272471"/>
    </source>
</evidence>
<accession>A0A0P9SQF3</accession>
<comment type="caution">
    <text evidence="2">The sequence shown here is derived from an EMBL/GenBank/DDBJ whole genome shotgun (WGS) entry which is preliminary data.</text>
</comment>
<dbReference type="EMBL" id="RBPS01000188">
    <property type="protein sequence ID" value="RMO36562.1"/>
    <property type="molecule type" value="Genomic_DNA"/>
</dbReference>
<sequence>MNEAPNMTKPPFSLLNNLAKTDAVAHERTDGKLSFTDALATLNIQSVFDIVRRSKSAFVRDISRISDANAALAYENARCYATQIVRLYRNQLVSSGRTQKLTRRSGVRSLVEIGPSFPNLFKEKWDLFCKVGAIEAKDSPVAYLTSLYRFALEELEGSSVDSSRIKLDERRPDLKELIVDQQSTFTPVPTLQIVNQVLGKAIEAYVDTVAEDKDKSLYQLVAEKQHPWEYQFF</sequence>
<evidence type="ECO:0000313" key="5">
    <source>
        <dbReference type="Proteomes" id="UP000273536"/>
    </source>
</evidence>
<dbReference type="Proteomes" id="UP000272471">
    <property type="component" value="Unassembled WGS sequence"/>
</dbReference>
<name>A0A0P9SQF3_PSESG</name>
<organism evidence="2 5">
    <name type="scientific">Pseudomonas savastanoi pv. glycinea</name>
    <name type="common">Pseudomonas syringae pv. glycinea</name>
    <dbReference type="NCBI Taxonomy" id="318"/>
    <lineage>
        <taxon>Bacteria</taxon>
        <taxon>Pseudomonadati</taxon>
        <taxon>Pseudomonadota</taxon>
        <taxon>Gammaproteobacteria</taxon>
        <taxon>Pseudomonadales</taxon>
        <taxon>Pseudomonadaceae</taxon>
        <taxon>Pseudomonas</taxon>
    </lineage>
</organism>
<dbReference type="Proteomes" id="UP000273536">
    <property type="component" value="Unassembled WGS sequence"/>
</dbReference>
<keyword evidence="1" id="KW-0843">Virulence</keyword>
<dbReference type="Pfam" id="PF03538">
    <property type="entry name" value="VRP1"/>
    <property type="match status" value="1"/>
</dbReference>
<dbReference type="InterPro" id="IPR018003">
    <property type="entry name" value="Insecticidal_toxin/plasmid_vir"/>
</dbReference>
<evidence type="ECO:0000256" key="1">
    <source>
        <dbReference type="ARBA" id="ARBA00023026"/>
    </source>
</evidence>
<protein>
    <submittedName>
        <fullName evidence="2">Uncharacterized protein</fullName>
    </submittedName>
</protein>
<dbReference type="AlphaFoldDB" id="A0A0P9SQF3"/>